<protein>
    <recommendedName>
        <fullName evidence="3">PNPLA domain-containing protein</fullName>
    </recommendedName>
</protein>
<dbReference type="Proteomes" id="UP000471435">
    <property type="component" value="Unassembled WGS sequence"/>
</dbReference>
<dbReference type="PROSITE" id="PS51635">
    <property type="entry name" value="PNPLA"/>
    <property type="match status" value="1"/>
</dbReference>
<reference evidence="4 5" key="1">
    <citation type="submission" date="2019-12" db="EMBL/GenBank/DDBJ databases">
        <title>Genomic-based taxomic classification of the family Erythrobacteraceae.</title>
        <authorList>
            <person name="Xu L."/>
        </authorList>
    </citation>
    <scope>NUCLEOTIDE SEQUENCE [LARGE SCALE GENOMIC DNA]</scope>
    <source>
        <strain evidence="4 5">SW-109</strain>
    </source>
</reference>
<sequence>MTFRIVAFDRDGIGAAGTAYLMHKLDPEGQLVGAADMFAGNAMGAITALALANGVEIAEIMKFYRQNAEAMFGNNAENAKYCHQHMIAELGKLFGAARLSEMPRSGAKLMVSVERQSDPESNQWATIEIGNGRHDRFSEMLLSDLAAAACSAQGYFEPHILQPMDHPARGRFRTSQSSECNPSAAAMCYAEEHFGISQDEFEVLSIGLENEGRAQNDSQSGEGERSWAWPFSRITRSMFRKAGLHTVDSNCRVSALGEKYIRLQAQASKPCGFDDWQELSAVFDAIDKYCRTDEFSRARRRLRASWLPAKSAIPVPRRSLHQEFR</sequence>
<keyword evidence="5" id="KW-1185">Reference proteome</keyword>
<evidence type="ECO:0000256" key="2">
    <source>
        <dbReference type="PROSITE-ProRule" id="PRU01161"/>
    </source>
</evidence>
<evidence type="ECO:0000259" key="3">
    <source>
        <dbReference type="PROSITE" id="PS51635"/>
    </source>
</evidence>
<dbReference type="InterPro" id="IPR016035">
    <property type="entry name" value="Acyl_Trfase/lysoPLipase"/>
</dbReference>
<dbReference type="GO" id="GO:0006629">
    <property type="term" value="P:lipid metabolic process"/>
    <property type="evidence" value="ECO:0007669"/>
    <property type="project" value="UniProtKB-KW"/>
</dbReference>
<comment type="caution">
    <text evidence="2">Lacks conserved residue(s) required for the propagation of feature annotation.</text>
</comment>
<dbReference type="Pfam" id="PF01734">
    <property type="entry name" value="Patatin"/>
    <property type="match status" value="1"/>
</dbReference>
<name>A0A6I4V212_9SPHN</name>
<proteinExistence type="predicted"/>
<dbReference type="Gene3D" id="3.40.1090.10">
    <property type="entry name" value="Cytosolic phospholipase A2 catalytic domain"/>
    <property type="match status" value="1"/>
</dbReference>
<dbReference type="InterPro" id="IPR002641">
    <property type="entry name" value="PNPLA_dom"/>
</dbReference>
<dbReference type="OrthoDB" id="9807112at2"/>
<evidence type="ECO:0000256" key="1">
    <source>
        <dbReference type="ARBA" id="ARBA00023098"/>
    </source>
</evidence>
<accession>A0A6I4V212</accession>
<evidence type="ECO:0000313" key="4">
    <source>
        <dbReference type="EMBL" id="MXP46404.1"/>
    </source>
</evidence>
<dbReference type="InterPro" id="IPR047156">
    <property type="entry name" value="Teg/CotR/CapV-like"/>
</dbReference>
<dbReference type="RefSeq" id="WP_160729639.1">
    <property type="nucleotide sequence ID" value="NZ_WTYP01000001.1"/>
</dbReference>
<dbReference type="PANTHER" id="PTHR24138:SF10">
    <property type="entry name" value="PHOSPHOLIPASE A2"/>
    <property type="match status" value="1"/>
</dbReference>
<organism evidence="4 5">
    <name type="scientific">Pontixanthobacter luteolus</name>
    <dbReference type="NCBI Taxonomy" id="295089"/>
    <lineage>
        <taxon>Bacteria</taxon>
        <taxon>Pseudomonadati</taxon>
        <taxon>Pseudomonadota</taxon>
        <taxon>Alphaproteobacteria</taxon>
        <taxon>Sphingomonadales</taxon>
        <taxon>Erythrobacteraceae</taxon>
        <taxon>Pontixanthobacter</taxon>
    </lineage>
</organism>
<dbReference type="EMBL" id="WTYP01000001">
    <property type="protein sequence ID" value="MXP46404.1"/>
    <property type="molecule type" value="Genomic_DNA"/>
</dbReference>
<keyword evidence="1" id="KW-0443">Lipid metabolism</keyword>
<feature type="domain" description="PNPLA" evidence="3">
    <location>
        <begin position="6"/>
        <end position="187"/>
    </location>
</feature>
<dbReference type="SUPFAM" id="SSF52151">
    <property type="entry name" value="FabD/lysophospholipase-like"/>
    <property type="match status" value="1"/>
</dbReference>
<dbReference type="AlphaFoldDB" id="A0A6I4V212"/>
<evidence type="ECO:0000313" key="5">
    <source>
        <dbReference type="Proteomes" id="UP000471435"/>
    </source>
</evidence>
<gene>
    <name evidence="4" type="ORF">GRI43_03220</name>
</gene>
<comment type="caution">
    <text evidence="4">The sequence shown here is derived from an EMBL/GenBank/DDBJ whole genome shotgun (WGS) entry which is preliminary data.</text>
</comment>
<dbReference type="PANTHER" id="PTHR24138">
    <property type="entry name" value="INTRACELLLAR PHOSPHOLIPASE A FAMILY"/>
    <property type="match status" value="1"/>
</dbReference>